<keyword evidence="2" id="KW-0805">Transcription regulation</keyword>
<dbReference type="AlphaFoldDB" id="C9XVC8"/>
<dbReference type="InterPro" id="IPR000847">
    <property type="entry name" value="LysR_HTH_N"/>
</dbReference>
<dbReference type="InterPro" id="IPR058163">
    <property type="entry name" value="LysR-type_TF_proteobact-type"/>
</dbReference>
<dbReference type="Proteomes" id="UP000002069">
    <property type="component" value="Chromosome"/>
</dbReference>
<evidence type="ECO:0000256" key="2">
    <source>
        <dbReference type="ARBA" id="ARBA00023015"/>
    </source>
</evidence>
<dbReference type="PANTHER" id="PTHR30537">
    <property type="entry name" value="HTH-TYPE TRANSCRIPTIONAL REGULATOR"/>
    <property type="match status" value="1"/>
</dbReference>
<feature type="domain" description="HTH lysR-type" evidence="5">
    <location>
        <begin position="99"/>
        <end position="154"/>
    </location>
</feature>
<dbReference type="KEGG" id="ctu:CTU_26840"/>
<gene>
    <name evidence="6" type="ordered locus">Ctu_26840</name>
</gene>
<dbReference type="Pfam" id="PF00126">
    <property type="entry name" value="HTH_1"/>
    <property type="match status" value="1"/>
</dbReference>
<keyword evidence="6" id="KW-0456">Lyase</keyword>
<comment type="similarity">
    <text evidence="1">Belongs to the LysR transcriptional regulatory family.</text>
</comment>
<dbReference type="GO" id="GO:0003700">
    <property type="term" value="F:DNA-binding transcription factor activity"/>
    <property type="evidence" value="ECO:0007669"/>
    <property type="project" value="InterPro"/>
</dbReference>
<dbReference type="HOGENOM" id="CLU_039613_16_1_6"/>
<keyword evidence="3" id="KW-0238">DNA-binding</keyword>
<dbReference type="GO" id="GO:0016829">
    <property type="term" value="F:lyase activity"/>
    <property type="evidence" value="ECO:0007669"/>
    <property type="project" value="UniProtKB-KW"/>
</dbReference>
<dbReference type="PATRIC" id="fig|693216.3.peg.2542"/>
<evidence type="ECO:0000256" key="3">
    <source>
        <dbReference type="ARBA" id="ARBA00023125"/>
    </source>
</evidence>
<dbReference type="Pfam" id="PF03466">
    <property type="entry name" value="LysR_substrate"/>
    <property type="match status" value="1"/>
</dbReference>
<dbReference type="Gene3D" id="1.10.10.10">
    <property type="entry name" value="Winged helix-like DNA-binding domain superfamily/Winged helix DNA-binding domain"/>
    <property type="match status" value="1"/>
</dbReference>
<dbReference type="InterPro" id="IPR005119">
    <property type="entry name" value="LysR_subst-bd"/>
</dbReference>
<dbReference type="InterPro" id="IPR036388">
    <property type="entry name" value="WH-like_DNA-bd_sf"/>
</dbReference>
<keyword evidence="4" id="KW-0804">Transcription</keyword>
<dbReference type="SUPFAM" id="SSF46785">
    <property type="entry name" value="Winged helix' DNA-binding domain"/>
    <property type="match status" value="1"/>
</dbReference>
<keyword evidence="7" id="KW-1185">Reference proteome</keyword>
<evidence type="ECO:0000313" key="7">
    <source>
        <dbReference type="Proteomes" id="UP000002069"/>
    </source>
</evidence>
<dbReference type="InterPro" id="IPR036390">
    <property type="entry name" value="WH_DNA-bd_sf"/>
</dbReference>
<sequence length="391" mass="43595">MQIKSRREHLTVFEIQMVSVRQHHQYAGGVRVQRREAQRCGEREMTNDFHDVLLFMSVDSQASPALCAHCSVSLKVDKLPLKTFICSSGDIMSRRFAHLSDVEIFVTIIEKGSITAAAVALGTTASVLSRALTRLETRLGVQLVRRTTRQLSLTQAGRHYYEQACSAFSVFERAERDIQGRGAETVGHVRLSAPTTYAHYRLPALLTRFAAQYPGITVELNIANRNVDLVAEGYDLAIRLGTLPDSRLVARKLEEAPLCLVAAPSYLRQHGEPQQRADLENHRCLPFIMPSSGRVAQWSLCEEEKPVEWTPKGQIQVSDDILGVISLAVSGAGICQTYDFIARPFMENGLLTEILRQTRGRTRPFSLIYAPHKGLSSACEAFIHFMQQATG</sequence>
<name>C9XVC8_CROTZ</name>
<dbReference type="PANTHER" id="PTHR30537:SF5">
    <property type="entry name" value="HTH-TYPE TRANSCRIPTIONAL ACTIVATOR TTDR-RELATED"/>
    <property type="match status" value="1"/>
</dbReference>
<dbReference type="GO" id="GO:0003677">
    <property type="term" value="F:DNA binding"/>
    <property type="evidence" value="ECO:0007669"/>
    <property type="project" value="UniProtKB-KW"/>
</dbReference>
<dbReference type="CDD" id="cd08422">
    <property type="entry name" value="PBP2_CrgA_like"/>
    <property type="match status" value="1"/>
</dbReference>
<evidence type="ECO:0000259" key="5">
    <source>
        <dbReference type="PROSITE" id="PS50931"/>
    </source>
</evidence>
<evidence type="ECO:0000256" key="4">
    <source>
        <dbReference type="ARBA" id="ARBA00023163"/>
    </source>
</evidence>
<reference evidence="6 7" key="1">
    <citation type="journal article" date="2010" name="J. Bacteriol.">
        <title>Complete Genome Sequence of Cronobacter turicensis LMG 23827, a foodborne pathogen causing deaths in neonates.</title>
        <authorList>
            <person name="Stephan R."/>
            <person name="Lehner A."/>
            <person name="Tischler P."/>
            <person name="Rattei T."/>
        </authorList>
    </citation>
    <scope>NUCLEOTIDE SEQUENCE [LARGE SCALE GENOMIC DNA]</scope>
    <source>
        <strain evidence="7">DSM 18703 / CCUG 55852 / LMG 23827 / z3032</strain>
    </source>
</reference>
<reference evidence="7" key="2">
    <citation type="journal article" date="2011" name="J. Bacteriol.">
        <title>Complete genome sequence of Cronobacter turicensis LMG 23827, a food-borne pathogen causing deaths in neonates.</title>
        <authorList>
            <person name="Stephan R."/>
            <person name="Lehner A."/>
            <person name="Tischler P."/>
            <person name="Rattei T."/>
        </authorList>
    </citation>
    <scope>NUCLEOTIDE SEQUENCE [LARGE SCALE GENOMIC DNA]</scope>
    <source>
        <strain evidence="7">DSM 18703 / CCUG 55852 / LMG 23827 / z3032</strain>
    </source>
</reference>
<dbReference type="SUPFAM" id="SSF53850">
    <property type="entry name" value="Periplasmic binding protein-like II"/>
    <property type="match status" value="1"/>
</dbReference>
<evidence type="ECO:0000313" key="6">
    <source>
        <dbReference type="EMBL" id="CBA31971.1"/>
    </source>
</evidence>
<protein>
    <recommendedName>
        <fullName evidence="5">HTH lysR-type domain-containing protein</fullName>
    </recommendedName>
</protein>
<dbReference type="PROSITE" id="PS50931">
    <property type="entry name" value="HTH_LYSR"/>
    <property type="match status" value="1"/>
</dbReference>
<dbReference type="EMBL" id="FN543093">
    <property type="protein sequence ID" value="CBA31971.1"/>
    <property type="molecule type" value="Genomic_DNA"/>
</dbReference>
<accession>C9XVC8</accession>
<organism evidence="6 7">
    <name type="scientific">Cronobacter turicensis (strain DSM 18703 / CCUG 55852 / LMG 23827 / z3032)</name>
    <dbReference type="NCBI Taxonomy" id="693216"/>
    <lineage>
        <taxon>Bacteria</taxon>
        <taxon>Pseudomonadati</taxon>
        <taxon>Pseudomonadota</taxon>
        <taxon>Gammaproteobacteria</taxon>
        <taxon>Enterobacterales</taxon>
        <taxon>Enterobacteriaceae</taxon>
        <taxon>Cronobacter</taxon>
    </lineage>
</organism>
<dbReference type="Gene3D" id="3.40.190.290">
    <property type="match status" value="1"/>
</dbReference>
<dbReference type="FunFam" id="1.10.10.10:FF:000001">
    <property type="entry name" value="LysR family transcriptional regulator"/>
    <property type="match status" value="1"/>
</dbReference>
<evidence type="ECO:0000256" key="1">
    <source>
        <dbReference type="ARBA" id="ARBA00009437"/>
    </source>
</evidence>
<proteinExistence type="inferred from homology"/>